<feature type="compositionally biased region" description="Acidic residues" evidence="10">
    <location>
        <begin position="182"/>
        <end position="195"/>
    </location>
</feature>
<evidence type="ECO:0000313" key="12">
    <source>
        <dbReference type="EMBL" id="KAF1928323.1"/>
    </source>
</evidence>
<dbReference type="Pfam" id="PF06148">
    <property type="entry name" value="COG2_N"/>
    <property type="match status" value="1"/>
</dbReference>
<dbReference type="EMBL" id="ML978969">
    <property type="protein sequence ID" value="KAF1928323.1"/>
    <property type="molecule type" value="Genomic_DNA"/>
</dbReference>
<dbReference type="AlphaFoldDB" id="A0A6A5RLI9"/>
<keyword evidence="9" id="KW-0175">Coiled coil</keyword>
<evidence type="ECO:0000256" key="9">
    <source>
        <dbReference type="SAM" id="Coils"/>
    </source>
</evidence>
<dbReference type="RefSeq" id="XP_033448575.1">
    <property type="nucleotide sequence ID" value="XM_033587648.1"/>
</dbReference>
<evidence type="ECO:0000256" key="3">
    <source>
        <dbReference type="ARBA" id="ARBA00020977"/>
    </source>
</evidence>
<feature type="coiled-coil region" evidence="9">
    <location>
        <begin position="51"/>
        <end position="78"/>
    </location>
</feature>
<dbReference type="GO" id="GO:0007030">
    <property type="term" value="P:Golgi organization"/>
    <property type="evidence" value="ECO:0007669"/>
    <property type="project" value="InterPro"/>
</dbReference>
<dbReference type="GO" id="GO:0006891">
    <property type="term" value="P:intra-Golgi vesicle-mediated transport"/>
    <property type="evidence" value="ECO:0007669"/>
    <property type="project" value="TreeGrafter"/>
</dbReference>
<evidence type="ECO:0000256" key="4">
    <source>
        <dbReference type="ARBA" id="ARBA00022448"/>
    </source>
</evidence>
<dbReference type="GeneID" id="54345294"/>
<dbReference type="PANTHER" id="PTHR12961">
    <property type="entry name" value="CONSERVED OLIGOMERIC GOLGI COMPLEX COMPONENT 2"/>
    <property type="match status" value="1"/>
</dbReference>
<evidence type="ECO:0000256" key="5">
    <source>
        <dbReference type="ARBA" id="ARBA00022927"/>
    </source>
</evidence>
<evidence type="ECO:0000313" key="13">
    <source>
        <dbReference type="Proteomes" id="UP000800082"/>
    </source>
</evidence>
<feature type="region of interest" description="Disordered" evidence="10">
    <location>
        <begin position="166"/>
        <end position="200"/>
    </location>
</feature>
<evidence type="ECO:0000256" key="2">
    <source>
        <dbReference type="ARBA" id="ARBA00007603"/>
    </source>
</evidence>
<evidence type="ECO:0000259" key="11">
    <source>
        <dbReference type="Pfam" id="PF06148"/>
    </source>
</evidence>
<proteinExistence type="inferred from homology"/>
<dbReference type="Proteomes" id="UP000800082">
    <property type="component" value="Unassembled WGS sequence"/>
</dbReference>
<gene>
    <name evidence="12" type="ORF">M421DRAFT_158755</name>
</gene>
<evidence type="ECO:0000256" key="8">
    <source>
        <dbReference type="ARBA" id="ARBA00031344"/>
    </source>
</evidence>
<dbReference type="GO" id="GO:0000139">
    <property type="term" value="C:Golgi membrane"/>
    <property type="evidence" value="ECO:0007669"/>
    <property type="project" value="UniProtKB-SubCell"/>
</dbReference>
<dbReference type="OrthoDB" id="332281at2759"/>
<comment type="similarity">
    <text evidence="2">Belongs to the COG2 family.</text>
</comment>
<dbReference type="PANTHER" id="PTHR12961:SF0">
    <property type="entry name" value="CONSERVED OLIGOMERIC GOLGI COMPLEX SUBUNIT 2"/>
    <property type="match status" value="1"/>
</dbReference>
<dbReference type="InterPro" id="IPR024602">
    <property type="entry name" value="COG_su2_N"/>
</dbReference>
<evidence type="ECO:0000256" key="6">
    <source>
        <dbReference type="ARBA" id="ARBA00023034"/>
    </source>
</evidence>
<evidence type="ECO:0000256" key="7">
    <source>
        <dbReference type="ARBA" id="ARBA00023136"/>
    </source>
</evidence>
<organism evidence="12 13">
    <name type="scientific">Didymella exigua CBS 183.55</name>
    <dbReference type="NCBI Taxonomy" id="1150837"/>
    <lineage>
        <taxon>Eukaryota</taxon>
        <taxon>Fungi</taxon>
        <taxon>Dikarya</taxon>
        <taxon>Ascomycota</taxon>
        <taxon>Pezizomycotina</taxon>
        <taxon>Dothideomycetes</taxon>
        <taxon>Pleosporomycetidae</taxon>
        <taxon>Pleosporales</taxon>
        <taxon>Pleosporineae</taxon>
        <taxon>Didymellaceae</taxon>
        <taxon>Didymella</taxon>
    </lineage>
</organism>
<feature type="domain" description="Conserved oligomeric Golgi complex subunit 2 N-terminal" evidence="11">
    <location>
        <begin position="35"/>
        <end position="108"/>
    </location>
</feature>
<protein>
    <recommendedName>
        <fullName evidence="3">Conserved oligomeric Golgi complex subunit 2</fullName>
    </recommendedName>
    <alternativeName>
        <fullName evidence="8">Component of oligomeric Golgi complex 2</fullName>
    </alternativeName>
</protein>
<keyword evidence="13" id="KW-1185">Reference proteome</keyword>
<keyword evidence="4" id="KW-0813">Transport</keyword>
<keyword evidence="7" id="KW-0472">Membrane</keyword>
<evidence type="ECO:0000256" key="10">
    <source>
        <dbReference type="SAM" id="MobiDB-lite"/>
    </source>
</evidence>
<dbReference type="GO" id="GO:0015031">
    <property type="term" value="P:protein transport"/>
    <property type="evidence" value="ECO:0007669"/>
    <property type="project" value="UniProtKB-KW"/>
</dbReference>
<sequence>MSLPYTSDSARSESAESADSASRDSLDDLPFAQPLARADFLSPTFTPSSYLSTLSRRHQTLEDLRSELRSRSQQLSAELLDLVNANYADFLTLGRSLRGGDEKVERVQVALLAFAKDVALLERMVRAREDEVGELLQQRRDARREIELGRRLVEFEERMRECEEGVAVARHGGGGDSSDSSGDSDDSESESESEEGVSPRYGAGVARLRRNVVLYRLVKEGIQGLEQHPFVAAQTLRLGKLRSTLLLDLGSALRQARSAGAAASGALMQIMDMYAAMEEQGEAVKVLKTLKST</sequence>
<name>A0A6A5RLI9_9PLEO</name>
<keyword evidence="6" id="KW-0333">Golgi apparatus</keyword>
<feature type="region of interest" description="Disordered" evidence="10">
    <location>
        <begin position="1"/>
        <end position="27"/>
    </location>
</feature>
<keyword evidence="5" id="KW-0653">Protein transport</keyword>
<evidence type="ECO:0000256" key="1">
    <source>
        <dbReference type="ARBA" id="ARBA00004395"/>
    </source>
</evidence>
<dbReference type="GO" id="GO:0017119">
    <property type="term" value="C:Golgi transport complex"/>
    <property type="evidence" value="ECO:0007669"/>
    <property type="project" value="TreeGrafter"/>
</dbReference>
<dbReference type="InterPro" id="IPR009316">
    <property type="entry name" value="COG2"/>
</dbReference>
<reference evidence="12" key="1">
    <citation type="journal article" date="2020" name="Stud. Mycol.">
        <title>101 Dothideomycetes genomes: a test case for predicting lifestyles and emergence of pathogens.</title>
        <authorList>
            <person name="Haridas S."/>
            <person name="Albert R."/>
            <person name="Binder M."/>
            <person name="Bloem J."/>
            <person name="Labutti K."/>
            <person name="Salamov A."/>
            <person name="Andreopoulos B."/>
            <person name="Baker S."/>
            <person name="Barry K."/>
            <person name="Bills G."/>
            <person name="Bluhm B."/>
            <person name="Cannon C."/>
            <person name="Castanera R."/>
            <person name="Culley D."/>
            <person name="Daum C."/>
            <person name="Ezra D."/>
            <person name="Gonzalez J."/>
            <person name="Henrissat B."/>
            <person name="Kuo A."/>
            <person name="Liang C."/>
            <person name="Lipzen A."/>
            <person name="Lutzoni F."/>
            <person name="Magnuson J."/>
            <person name="Mondo S."/>
            <person name="Nolan M."/>
            <person name="Ohm R."/>
            <person name="Pangilinan J."/>
            <person name="Park H.-J."/>
            <person name="Ramirez L."/>
            <person name="Alfaro M."/>
            <person name="Sun H."/>
            <person name="Tritt A."/>
            <person name="Yoshinaga Y."/>
            <person name="Zwiers L.-H."/>
            <person name="Turgeon B."/>
            <person name="Goodwin S."/>
            <person name="Spatafora J."/>
            <person name="Crous P."/>
            <person name="Grigoriev I."/>
        </authorList>
    </citation>
    <scope>NUCLEOTIDE SEQUENCE</scope>
    <source>
        <strain evidence="12">CBS 183.55</strain>
    </source>
</reference>
<comment type="subcellular location">
    <subcellularLocation>
        <location evidence="1">Golgi apparatus membrane</location>
        <topology evidence="1">Peripheral membrane protein</topology>
    </subcellularLocation>
</comment>
<accession>A0A6A5RLI9</accession>